<evidence type="ECO:0000313" key="3">
    <source>
        <dbReference type="Proteomes" id="UP001215280"/>
    </source>
</evidence>
<gene>
    <name evidence="2" type="ORF">DFH07DRAFT_1037207</name>
</gene>
<comment type="caution">
    <text evidence="2">The sequence shown here is derived from an EMBL/GenBank/DDBJ whole genome shotgun (WGS) entry which is preliminary data.</text>
</comment>
<feature type="region of interest" description="Disordered" evidence="1">
    <location>
        <begin position="132"/>
        <end position="155"/>
    </location>
</feature>
<reference evidence="2" key="1">
    <citation type="submission" date="2023-03" db="EMBL/GenBank/DDBJ databases">
        <title>Massive genome expansion in bonnet fungi (Mycena s.s.) driven by repeated elements and novel gene families across ecological guilds.</title>
        <authorList>
            <consortium name="Lawrence Berkeley National Laboratory"/>
            <person name="Harder C.B."/>
            <person name="Miyauchi S."/>
            <person name="Viragh M."/>
            <person name="Kuo A."/>
            <person name="Thoen E."/>
            <person name="Andreopoulos B."/>
            <person name="Lu D."/>
            <person name="Skrede I."/>
            <person name="Drula E."/>
            <person name="Henrissat B."/>
            <person name="Morin E."/>
            <person name="Kohler A."/>
            <person name="Barry K."/>
            <person name="LaButti K."/>
            <person name="Morin E."/>
            <person name="Salamov A."/>
            <person name="Lipzen A."/>
            <person name="Mereny Z."/>
            <person name="Hegedus B."/>
            <person name="Baldrian P."/>
            <person name="Stursova M."/>
            <person name="Weitz H."/>
            <person name="Taylor A."/>
            <person name="Grigoriev I.V."/>
            <person name="Nagy L.G."/>
            <person name="Martin F."/>
            <person name="Kauserud H."/>
        </authorList>
    </citation>
    <scope>NUCLEOTIDE SEQUENCE</scope>
    <source>
        <strain evidence="2">CBHHK188m</strain>
    </source>
</reference>
<protein>
    <submittedName>
        <fullName evidence="2">Uncharacterized protein</fullName>
    </submittedName>
</protein>
<dbReference type="Proteomes" id="UP001215280">
    <property type="component" value="Unassembled WGS sequence"/>
</dbReference>
<evidence type="ECO:0000313" key="2">
    <source>
        <dbReference type="EMBL" id="KAJ7747458.1"/>
    </source>
</evidence>
<dbReference type="EMBL" id="JARJLG010000094">
    <property type="protein sequence ID" value="KAJ7747458.1"/>
    <property type="molecule type" value="Genomic_DNA"/>
</dbReference>
<sequence length="323" mass="34739">DHARPRALFHAIHISIPPRQVHSAPHPPQTVKSREQRSPNRALARHLAPRASVVPCSLVRSSSPAGRSESGSYMSHVLAEGQYRLSRSAAAADTSSLVSFPRPHVRPPRRARHPLSAPSSLLRATLNHSNFADISSSSEQDEESGKSARSPRSAALRSHLSAFFRPGRGRGGRGGLGWAGAHFWGDFREHERGRGRGSGMGTARRTVRGILGTTASTKTRERVSTRMRTGYSALRFICEPLATSTPLLGRSSARSPSGIRPVSAGAPIVRISASYVLLCQLTPVHEAEINSAFASAHCRCIVEIAAVLMELQRPGMASRPSGN</sequence>
<accession>A0AAD7IP15</accession>
<keyword evidence="3" id="KW-1185">Reference proteome</keyword>
<evidence type="ECO:0000256" key="1">
    <source>
        <dbReference type="SAM" id="MobiDB-lite"/>
    </source>
</evidence>
<name>A0AAD7IP15_9AGAR</name>
<feature type="region of interest" description="Disordered" evidence="1">
    <location>
        <begin position="92"/>
        <end position="117"/>
    </location>
</feature>
<feature type="compositionally biased region" description="Basic residues" evidence="1">
    <location>
        <begin position="103"/>
        <end position="113"/>
    </location>
</feature>
<feature type="region of interest" description="Disordered" evidence="1">
    <location>
        <begin position="17"/>
        <end position="39"/>
    </location>
</feature>
<proteinExistence type="predicted"/>
<feature type="non-terminal residue" evidence="2">
    <location>
        <position position="1"/>
    </location>
</feature>
<organism evidence="2 3">
    <name type="scientific">Mycena maculata</name>
    <dbReference type="NCBI Taxonomy" id="230809"/>
    <lineage>
        <taxon>Eukaryota</taxon>
        <taxon>Fungi</taxon>
        <taxon>Dikarya</taxon>
        <taxon>Basidiomycota</taxon>
        <taxon>Agaricomycotina</taxon>
        <taxon>Agaricomycetes</taxon>
        <taxon>Agaricomycetidae</taxon>
        <taxon>Agaricales</taxon>
        <taxon>Marasmiineae</taxon>
        <taxon>Mycenaceae</taxon>
        <taxon>Mycena</taxon>
    </lineage>
</organism>
<dbReference type="AlphaFoldDB" id="A0AAD7IP15"/>